<evidence type="ECO:0000313" key="12">
    <source>
        <dbReference type="Proteomes" id="UP000053328"/>
    </source>
</evidence>
<dbReference type="GO" id="GO:0006915">
    <property type="term" value="P:apoptotic process"/>
    <property type="evidence" value="ECO:0007669"/>
    <property type="project" value="UniProtKB-KW"/>
</dbReference>
<comment type="subcellular location">
    <subcellularLocation>
        <location evidence="2">Nucleus</location>
    </subcellularLocation>
</comment>
<dbReference type="InterPro" id="IPR001478">
    <property type="entry name" value="PDZ"/>
</dbReference>
<evidence type="ECO:0000256" key="6">
    <source>
        <dbReference type="ARBA" id="ARBA00022703"/>
    </source>
</evidence>
<dbReference type="STRING" id="91928.A0A0D2BKC1"/>
<dbReference type="Pfam" id="PF12812">
    <property type="entry name" value="PDZ_1"/>
    <property type="match status" value="2"/>
</dbReference>
<dbReference type="GO" id="GO:0006508">
    <property type="term" value="P:proteolysis"/>
    <property type="evidence" value="ECO:0007669"/>
    <property type="project" value="UniProtKB-KW"/>
</dbReference>
<keyword evidence="12" id="KW-1185">Reference proteome</keyword>
<dbReference type="InterPro" id="IPR001940">
    <property type="entry name" value="Peptidase_S1C"/>
</dbReference>
<dbReference type="VEuPathDB" id="FungiDB:PV08_11031"/>
<dbReference type="InterPro" id="IPR025926">
    <property type="entry name" value="PDZ-like_dom"/>
</dbReference>
<dbReference type="GO" id="GO:0005634">
    <property type="term" value="C:nucleus"/>
    <property type="evidence" value="ECO:0007669"/>
    <property type="project" value="UniProtKB-SubCell"/>
</dbReference>
<dbReference type="GO" id="GO:0004252">
    <property type="term" value="F:serine-type endopeptidase activity"/>
    <property type="evidence" value="ECO:0007669"/>
    <property type="project" value="InterPro"/>
</dbReference>
<feature type="domain" description="PDZ" evidence="10">
    <location>
        <begin position="264"/>
        <end position="342"/>
    </location>
</feature>
<dbReference type="GeneID" id="27338114"/>
<dbReference type="RefSeq" id="XP_016231945.1">
    <property type="nucleotide sequence ID" value="XM_016385343.1"/>
</dbReference>
<evidence type="ECO:0000256" key="1">
    <source>
        <dbReference type="ARBA" id="ARBA00002558"/>
    </source>
</evidence>
<dbReference type="EMBL" id="KN847499">
    <property type="protein sequence ID" value="KIW11729.1"/>
    <property type="molecule type" value="Genomic_DNA"/>
</dbReference>
<dbReference type="AlphaFoldDB" id="A0A0D2BKC1"/>
<feature type="region of interest" description="Disordered" evidence="9">
    <location>
        <begin position="973"/>
        <end position="1003"/>
    </location>
</feature>
<dbReference type="InterPro" id="IPR036034">
    <property type="entry name" value="PDZ_sf"/>
</dbReference>
<name>A0A0D2BKC1_9EURO</name>
<dbReference type="InterPro" id="IPR043504">
    <property type="entry name" value="Peptidase_S1_PA_chymotrypsin"/>
</dbReference>
<feature type="compositionally biased region" description="Polar residues" evidence="9">
    <location>
        <begin position="973"/>
        <end position="990"/>
    </location>
</feature>
<keyword evidence="8" id="KW-0539">Nucleus</keyword>
<dbReference type="OrthoDB" id="4217619at2759"/>
<dbReference type="InterPro" id="IPR041489">
    <property type="entry name" value="PDZ_6"/>
</dbReference>
<evidence type="ECO:0000313" key="11">
    <source>
        <dbReference type="EMBL" id="KIW11729.1"/>
    </source>
</evidence>
<dbReference type="SUPFAM" id="SSF50494">
    <property type="entry name" value="Trypsin-like serine proteases"/>
    <property type="match status" value="2"/>
</dbReference>
<comment type="similarity">
    <text evidence="3">Belongs to the peptidase S1C family.</text>
</comment>
<keyword evidence="7" id="KW-0677">Repeat</keyword>
<evidence type="ECO:0000256" key="9">
    <source>
        <dbReference type="SAM" id="MobiDB-lite"/>
    </source>
</evidence>
<accession>A0A0D2BKC1</accession>
<feature type="region of interest" description="Disordered" evidence="9">
    <location>
        <begin position="1"/>
        <end position="35"/>
    </location>
</feature>
<dbReference type="Pfam" id="PF13365">
    <property type="entry name" value="Trypsin_2"/>
    <property type="match status" value="1"/>
</dbReference>
<comment type="function">
    <text evidence="1">Nuclear serine protease which mediates apoptosis.</text>
</comment>
<dbReference type="PANTHER" id="PTHR46366:SF8">
    <property type="entry name" value="PRO-APOPTOTIC SERINE PROTEASE NMA111"/>
    <property type="match status" value="1"/>
</dbReference>
<dbReference type="CDD" id="cd06786">
    <property type="entry name" value="cpPDZ1_ScNma111-like"/>
    <property type="match status" value="1"/>
</dbReference>
<evidence type="ECO:0000256" key="7">
    <source>
        <dbReference type="ARBA" id="ARBA00022737"/>
    </source>
</evidence>
<dbReference type="Gene3D" id="2.40.10.10">
    <property type="entry name" value="Trypsin-like serine proteases"/>
    <property type="match status" value="2"/>
</dbReference>
<reference evidence="11 12" key="1">
    <citation type="submission" date="2015-01" db="EMBL/GenBank/DDBJ databases">
        <title>The Genome Sequence of Exophiala spinifera CBS89968.</title>
        <authorList>
            <consortium name="The Broad Institute Genomics Platform"/>
            <person name="Cuomo C."/>
            <person name="de Hoog S."/>
            <person name="Gorbushina A."/>
            <person name="Stielow B."/>
            <person name="Teixiera M."/>
            <person name="Abouelleil A."/>
            <person name="Chapman S.B."/>
            <person name="Priest M."/>
            <person name="Young S.K."/>
            <person name="Wortman J."/>
            <person name="Nusbaum C."/>
            <person name="Birren B."/>
        </authorList>
    </citation>
    <scope>NUCLEOTIDE SEQUENCE [LARGE SCALE GENOMIC DNA]</scope>
    <source>
        <strain evidence="11 12">CBS 89968</strain>
    </source>
</reference>
<dbReference type="Gene3D" id="2.30.42.10">
    <property type="match status" value="2"/>
</dbReference>
<evidence type="ECO:0000256" key="4">
    <source>
        <dbReference type="ARBA" id="ARBA00020338"/>
    </source>
</evidence>
<sequence length="1003" mass="110765">MDSSAEEPPRYHVSQMESDEKALSVLNPSPGDPGKWQATVETVTKSVVSIHFSRPRPFDTYSSTSSQATGFVVDAEKGYILTNRHVVGPGPFTGYCVFVNHEECDVHPIYRDPVHDFGFLQFDPRAIKYMRLKALQLNPVSARVGVEIRIIGNDAGEKLSIHSGFISRLDRNAPDYGFGYNDFNTHYIQAAAATTGGSSGSPVIDNNGHAIALQAGGRTDKATTDFFLPLDRPLRTLDCLQQGKPITRGTIQTQWTWKAFDHCRRLGLTSEWESIVRTKFPHENSILVAETVLPEGPADGKVQVGDLLLKVNEQLLTSFVTLDAILDSSVGSTVNLLLQRGGEDHQVTLMVQDLTKITPDRFVAVAGGVFHSLSYQHARLCCIPCKGLYVSEAKGSFGGISNLTGSIIDTVDHKRTPDLEVFIEVMKEIPERSRIIISYRSLRDLDTQRTDSIQVDQEWDPDLTLAIRNDKTGIWDFNLIGKLPPALAPVARSANFVQIDGLSAPAGDIIRSFVKVSCSMPIDIDGFPHSRRSGFGLVIDQGFVIVSRAIVPHSLCGTTIIVADSVQVEGEVYFVDPIRNYTVVRYDPKLVQAPVKAAKLSTEMIKQGSDAIFVGFNQDDLTFSKTTVSELANLWIPKNVSGPRYRATNVQGIYVSTTGASNCPFGVIIDTDGVVQSLWLNYMGDKNNEYNFGLATSMITPMLDQIMAGSIPKPRILDIETVALSMNECRTASVSEEWITKVSEVSPLRHQLFRVFKVGASTEDRPTDGQSLREGDIILTLNDRIITRPHDLDIVHDNKWLEALVVREGKEKLFRVLTIPADEVETTHTVAFCGTVLQKPHHAVRQQVRKLHSQVYVSACWPGSPAEQYGLLPTTFITEVNGVKTPCLAAFMQEASKIKDNTSFQLRVVTLKSIPQVVTMKKNSHYFPTFEYVKAADGWKKIHIEDCCTTFLILIVETPVNAQATLRQRSGNAQATLRQRSGNAQATLNDAQPDAQPDAHLEA</sequence>
<gene>
    <name evidence="11" type="ORF">PV08_11031</name>
</gene>
<evidence type="ECO:0000259" key="10">
    <source>
        <dbReference type="SMART" id="SM00228"/>
    </source>
</evidence>
<dbReference type="HOGENOM" id="CLU_003212_0_0_1"/>
<protein>
    <recommendedName>
        <fullName evidence="4">Pro-apoptotic serine protease NMA111</fullName>
    </recommendedName>
    <alternativeName>
        <fullName evidence="5">Pro-apoptotic serine protease nma111</fullName>
    </alternativeName>
</protein>
<evidence type="ECO:0000256" key="5">
    <source>
        <dbReference type="ARBA" id="ARBA00021524"/>
    </source>
</evidence>
<keyword evidence="6" id="KW-0053">Apoptosis</keyword>
<dbReference type="Proteomes" id="UP000053328">
    <property type="component" value="Unassembled WGS sequence"/>
</dbReference>
<dbReference type="CDD" id="cd06719">
    <property type="entry name" value="PDZ2-4_Nma111p-like"/>
    <property type="match status" value="1"/>
</dbReference>
<organism evidence="11 12">
    <name type="scientific">Exophiala spinifera</name>
    <dbReference type="NCBI Taxonomy" id="91928"/>
    <lineage>
        <taxon>Eukaryota</taxon>
        <taxon>Fungi</taxon>
        <taxon>Dikarya</taxon>
        <taxon>Ascomycota</taxon>
        <taxon>Pezizomycotina</taxon>
        <taxon>Eurotiomycetes</taxon>
        <taxon>Chaetothyriomycetidae</taxon>
        <taxon>Chaetothyriales</taxon>
        <taxon>Herpotrichiellaceae</taxon>
        <taxon>Exophiala</taxon>
    </lineage>
</organism>
<dbReference type="InterPro" id="IPR009003">
    <property type="entry name" value="Peptidase_S1_PA"/>
</dbReference>
<evidence type="ECO:0000256" key="3">
    <source>
        <dbReference type="ARBA" id="ARBA00010541"/>
    </source>
</evidence>
<feature type="domain" description="PDZ" evidence="10">
    <location>
        <begin position="831"/>
        <end position="912"/>
    </location>
</feature>
<dbReference type="PRINTS" id="PR00834">
    <property type="entry name" value="PROTEASES2C"/>
</dbReference>
<evidence type="ECO:0000256" key="8">
    <source>
        <dbReference type="ARBA" id="ARBA00023242"/>
    </source>
</evidence>
<dbReference type="SUPFAM" id="SSF50156">
    <property type="entry name" value="PDZ domain-like"/>
    <property type="match status" value="2"/>
</dbReference>
<dbReference type="PANTHER" id="PTHR46366">
    <property type="entry name" value="PRO-APOPTOTIC SERINE PROTEASE NMA111"/>
    <property type="match status" value="1"/>
</dbReference>
<evidence type="ECO:0000256" key="2">
    <source>
        <dbReference type="ARBA" id="ARBA00004123"/>
    </source>
</evidence>
<dbReference type="Pfam" id="PF17820">
    <property type="entry name" value="PDZ_6"/>
    <property type="match status" value="1"/>
</dbReference>
<proteinExistence type="inferred from homology"/>
<dbReference type="SMART" id="SM00228">
    <property type="entry name" value="PDZ"/>
    <property type="match status" value="2"/>
</dbReference>